<keyword evidence="2" id="KW-0472">Membrane</keyword>
<feature type="transmembrane region" description="Helical" evidence="2">
    <location>
        <begin position="70"/>
        <end position="93"/>
    </location>
</feature>
<protein>
    <submittedName>
        <fullName evidence="3">Uncharacterized protein</fullName>
    </submittedName>
</protein>
<evidence type="ECO:0000256" key="2">
    <source>
        <dbReference type="SAM" id="Phobius"/>
    </source>
</evidence>
<evidence type="ECO:0000256" key="1">
    <source>
        <dbReference type="SAM" id="MobiDB-lite"/>
    </source>
</evidence>
<keyword evidence="2" id="KW-1133">Transmembrane helix</keyword>
<dbReference type="EMBL" id="BPLR01010847">
    <property type="protein sequence ID" value="GIY42433.1"/>
    <property type="molecule type" value="Genomic_DNA"/>
</dbReference>
<reference evidence="3 4" key="1">
    <citation type="submission" date="2021-06" db="EMBL/GenBank/DDBJ databases">
        <title>Caerostris extrusa draft genome.</title>
        <authorList>
            <person name="Kono N."/>
            <person name="Arakawa K."/>
        </authorList>
    </citation>
    <scope>NUCLEOTIDE SEQUENCE [LARGE SCALE GENOMIC DNA]</scope>
</reference>
<evidence type="ECO:0000313" key="3">
    <source>
        <dbReference type="EMBL" id="GIY42433.1"/>
    </source>
</evidence>
<dbReference type="AlphaFoldDB" id="A0AAV4T769"/>
<keyword evidence="4" id="KW-1185">Reference proteome</keyword>
<proteinExistence type="predicted"/>
<feature type="region of interest" description="Disordered" evidence="1">
    <location>
        <begin position="1"/>
        <end position="22"/>
    </location>
</feature>
<comment type="caution">
    <text evidence="3">The sequence shown here is derived from an EMBL/GenBank/DDBJ whole genome shotgun (WGS) entry which is preliminary data.</text>
</comment>
<organism evidence="3 4">
    <name type="scientific">Caerostris extrusa</name>
    <name type="common">Bark spider</name>
    <name type="synonym">Caerostris bankana</name>
    <dbReference type="NCBI Taxonomy" id="172846"/>
    <lineage>
        <taxon>Eukaryota</taxon>
        <taxon>Metazoa</taxon>
        <taxon>Ecdysozoa</taxon>
        <taxon>Arthropoda</taxon>
        <taxon>Chelicerata</taxon>
        <taxon>Arachnida</taxon>
        <taxon>Araneae</taxon>
        <taxon>Araneomorphae</taxon>
        <taxon>Entelegynae</taxon>
        <taxon>Araneoidea</taxon>
        <taxon>Araneidae</taxon>
        <taxon>Caerostris</taxon>
    </lineage>
</organism>
<accession>A0AAV4T769</accession>
<evidence type="ECO:0000313" key="4">
    <source>
        <dbReference type="Proteomes" id="UP001054945"/>
    </source>
</evidence>
<keyword evidence="2" id="KW-0812">Transmembrane</keyword>
<gene>
    <name evidence="3" type="primary">AVEN_210796_1</name>
    <name evidence="3" type="ORF">CEXT_380081</name>
</gene>
<sequence length="102" mass="11649">MEKASSWGRRRRSQPIEKEDSEMTLSHEILVLDFGDESVSSMRDVNSVNESTHYKESVLMMDSCASKTSLMALSVTSALLLVFYICTVAYFVAQRRVTKEFR</sequence>
<dbReference type="Proteomes" id="UP001054945">
    <property type="component" value="Unassembled WGS sequence"/>
</dbReference>
<name>A0AAV4T769_CAEEX</name>